<protein>
    <submittedName>
        <fullName evidence="3">Tyrosine-type recombinase/integrase</fullName>
    </submittedName>
</protein>
<evidence type="ECO:0000313" key="3">
    <source>
        <dbReference type="EMBL" id="MXR50198.1"/>
    </source>
</evidence>
<proteinExistence type="predicted"/>
<dbReference type="GO" id="GO:0006310">
    <property type="term" value="P:DNA recombination"/>
    <property type="evidence" value="ECO:0007669"/>
    <property type="project" value="UniProtKB-KW"/>
</dbReference>
<dbReference type="CDD" id="cd00397">
    <property type="entry name" value="DNA_BRE_C"/>
    <property type="match status" value="1"/>
</dbReference>
<organism evidence="3 4">
    <name type="scientific">Halovenus carboxidivorans</name>
    <dbReference type="NCBI Taxonomy" id="2692199"/>
    <lineage>
        <taxon>Archaea</taxon>
        <taxon>Methanobacteriati</taxon>
        <taxon>Methanobacteriota</taxon>
        <taxon>Stenosarchaea group</taxon>
        <taxon>Halobacteria</taxon>
        <taxon>Halobacteriales</taxon>
        <taxon>Haloarculaceae</taxon>
        <taxon>Halovenus</taxon>
    </lineage>
</organism>
<dbReference type="Proteomes" id="UP000466535">
    <property type="component" value="Unassembled WGS sequence"/>
</dbReference>
<dbReference type="EMBL" id="WUUT01000001">
    <property type="protein sequence ID" value="MXR50198.1"/>
    <property type="molecule type" value="Genomic_DNA"/>
</dbReference>
<dbReference type="InterPro" id="IPR011010">
    <property type="entry name" value="DNA_brk_join_enz"/>
</dbReference>
<dbReference type="PROSITE" id="PS51898">
    <property type="entry name" value="TYR_RECOMBINASE"/>
    <property type="match status" value="1"/>
</dbReference>
<dbReference type="OrthoDB" id="216982at2157"/>
<evidence type="ECO:0000313" key="4">
    <source>
        <dbReference type="Proteomes" id="UP000466535"/>
    </source>
</evidence>
<dbReference type="GO" id="GO:0015074">
    <property type="term" value="P:DNA integration"/>
    <property type="evidence" value="ECO:0007669"/>
    <property type="project" value="InterPro"/>
</dbReference>
<gene>
    <name evidence="3" type="ORF">GRX03_01050</name>
</gene>
<dbReference type="SUPFAM" id="SSF56349">
    <property type="entry name" value="DNA breaking-rejoining enzymes"/>
    <property type="match status" value="1"/>
</dbReference>
<evidence type="ECO:0000259" key="2">
    <source>
        <dbReference type="PROSITE" id="PS51898"/>
    </source>
</evidence>
<dbReference type="Gene3D" id="1.10.443.10">
    <property type="entry name" value="Intergrase catalytic core"/>
    <property type="match status" value="1"/>
</dbReference>
<sequence length="196" mass="23617">MRMEAYDTEEGYRVVLNKWERRLVAREIDHQETKTAWQLASYCGLRQGEVGDAEYRDVNLRKSTDDWFLRVWEGKGDEYRETPLPDTVETRINTLYETTESDPEDDIIGCTMRTVRRRFRDVCDRLREEEDERGYQHLTLHDGRRTWANALLDDGVSPLQVMEWGSWDDWRTFRDHYLQDFSEQHQSEELEKVSWV</sequence>
<comment type="caution">
    <text evidence="3">The sequence shown here is derived from an EMBL/GenBank/DDBJ whole genome shotgun (WGS) entry which is preliminary data.</text>
</comment>
<feature type="domain" description="Tyr recombinase" evidence="2">
    <location>
        <begin position="9"/>
        <end position="191"/>
    </location>
</feature>
<accession>A0A6B0SWX2</accession>
<keyword evidence="1" id="KW-0233">DNA recombination</keyword>
<dbReference type="RefSeq" id="WP_159762352.1">
    <property type="nucleotide sequence ID" value="NZ_WUUT01000001.1"/>
</dbReference>
<dbReference type="InterPro" id="IPR002104">
    <property type="entry name" value="Integrase_catalytic"/>
</dbReference>
<keyword evidence="4" id="KW-1185">Reference proteome</keyword>
<dbReference type="Pfam" id="PF00589">
    <property type="entry name" value="Phage_integrase"/>
    <property type="match status" value="1"/>
</dbReference>
<name>A0A6B0SWX2_9EURY</name>
<reference evidence="3 4" key="1">
    <citation type="submission" date="2019-12" db="EMBL/GenBank/DDBJ databases">
        <title>Isolation and characterization of three novel carbon monoxide-oxidizing members of Halobacteria from salione crusts and soils.</title>
        <authorList>
            <person name="Myers M.R."/>
            <person name="King G.M."/>
        </authorList>
    </citation>
    <scope>NUCLEOTIDE SEQUENCE [LARGE SCALE GENOMIC DNA]</scope>
    <source>
        <strain evidence="3 4">WSH3</strain>
    </source>
</reference>
<dbReference type="AlphaFoldDB" id="A0A6B0SWX2"/>
<evidence type="ECO:0000256" key="1">
    <source>
        <dbReference type="ARBA" id="ARBA00023172"/>
    </source>
</evidence>
<dbReference type="InterPro" id="IPR013762">
    <property type="entry name" value="Integrase-like_cat_sf"/>
</dbReference>
<dbReference type="GO" id="GO:0003677">
    <property type="term" value="F:DNA binding"/>
    <property type="evidence" value="ECO:0007669"/>
    <property type="project" value="InterPro"/>
</dbReference>